<evidence type="ECO:0000313" key="1">
    <source>
        <dbReference type="EMBL" id="MBO1321577.1"/>
    </source>
</evidence>
<dbReference type="AlphaFoldDB" id="A0A8J7Q6R6"/>
<accession>A0A8J7Q6R6</accession>
<dbReference type="Proteomes" id="UP000664417">
    <property type="component" value="Unassembled WGS sequence"/>
</dbReference>
<organism evidence="1 2">
    <name type="scientific">Acanthopleuribacter pedis</name>
    <dbReference type="NCBI Taxonomy" id="442870"/>
    <lineage>
        <taxon>Bacteria</taxon>
        <taxon>Pseudomonadati</taxon>
        <taxon>Acidobacteriota</taxon>
        <taxon>Holophagae</taxon>
        <taxon>Acanthopleuribacterales</taxon>
        <taxon>Acanthopleuribacteraceae</taxon>
        <taxon>Acanthopleuribacter</taxon>
    </lineage>
</organism>
<dbReference type="RefSeq" id="WP_207861551.1">
    <property type="nucleotide sequence ID" value="NZ_JAFREP010000025.1"/>
</dbReference>
<name>A0A8J7Q6R6_9BACT</name>
<keyword evidence="2" id="KW-1185">Reference proteome</keyword>
<reference evidence="1" key="1">
    <citation type="submission" date="2021-03" db="EMBL/GenBank/DDBJ databases">
        <authorList>
            <person name="Wang G."/>
        </authorList>
    </citation>
    <scope>NUCLEOTIDE SEQUENCE</scope>
    <source>
        <strain evidence="1">KCTC 12899</strain>
    </source>
</reference>
<protein>
    <submittedName>
        <fullName evidence="1">Uncharacterized protein</fullName>
    </submittedName>
</protein>
<evidence type="ECO:0000313" key="2">
    <source>
        <dbReference type="Proteomes" id="UP000664417"/>
    </source>
</evidence>
<gene>
    <name evidence="1" type="ORF">J3U88_24075</name>
</gene>
<proteinExistence type="predicted"/>
<dbReference type="EMBL" id="JAFREP010000025">
    <property type="protein sequence ID" value="MBO1321577.1"/>
    <property type="molecule type" value="Genomic_DNA"/>
</dbReference>
<comment type="caution">
    <text evidence="1">The sequence shown here is derived from an EMBL/GenBank/DDBJ whole genome shotgun (WGS) entry which is preliminary data.</text>
</comment>
<sequence>MRRPNPIGLIKAPNISISLGLLGFCFFCLPLSLRAQDLQVRIVDPPPSPDFILIQVNEERTLRATSEPKVNHPLDFRWEVSAEINPTLILATLTGPQVPIAFPLPGKYIVRCFMRDPATGREAPGPDERRFEAVVQSMINTQIVAPPEELLRISVGSVIPFGATSEPPDPATLFHWELREERADPQPIRFGGPQIEIPFDKPGRFVLTCQAEDSAGNRDPIPAQRFIEVISESLRIVSPEAPPDTREIVVALNETVTFRSEAKGNLDRVATTAWVQKPGDTILCRDTEECAVTFSERGKFTINVVALDADNRPVIGDFMRVNVAPQLDFDIVSPQNRAEYRVGEAITLEATLSGELADDPNTVVNWLGRDIRLTGLKPDPITINRPGHYQVRVFAVNQPKNYVVEHQVSFKVYDSNATPSFRIIRPRTNVRLPVGRDVFFDASFRNVPREQQNPAWQIVNLEDESVLTESTQLALGKVTFEQASNYEARLYYRNEASGESLLVDQRAVTVGNQTDFGDNSQIDRPADVQPGRYDSLVLDGDQYFRYTLAEDGLTISLDLDLDGPAEIVFLREPDQVLWQRRLEKGRNLQFPNLPAGNYIVGARPQATEGATKNLSFGFAIEVLNPGLFFAEVTEDEDFSTEIGIINTTNSAANLTIIAYDNAGNTLEKIERAVEGNGMYRDSVVSLFPEVINDVAWIRVDSTAEVVGYSLTCNQTETEAYAVNAAKKLAEELFVPHIAQATETWFTRASVVNGLTEQTEALMTAGTYSGTLANNASFSKDGFDFLTRFEGSIPEGATWATFSEQNQQAGLLGVEVFGRVDQFEHSAALGLEGSRADNANFVAESNSLYFAHVARDIGQFWTGITLVNVADSQQSALVRAYGPGGALVGEKTMTFAAQEKKVSLADTFLEGIGSPANVDWFEVIADADILGYELFGTWDNKRMAGLEAIAKTAEEICFPMIDQSGDSFHGYAVVNVAAAASEIRFGLYALDGSLIGETEPTTLAGKEKRIFLLSQLFENVPLEAAWVKASAASELVGFQLLISKDGEMMTGVIAQ</sequence>